<dbReference type="GO" id="GO:0016705">
    <property type="term" value="F:oxidoreductase activity, acting on paired donors, with incorporation or reduction of molecular oxygen"/>
    <property type="evidence" value="ECO:0007669"/>
    <property type="project" value="InterPro"/>
</dbReference>
<dbReference type="InterPro" id="IPR002397">
    <property type="entry name" value="Cyt_P450_B"/>
</dbReference>
<keyword evidence="3 7" id="KW-0479">Metal-binding</keyword>
<evidence type="ECO:0000256" key="2">
    <source>
        <dbReference type="ARBA" id="ARBA00022617"/>
    </source>
</evidence>
<dbReference type="Pfam" id="PF00067">
    <property type="entry name" value="p450"/>
    <property type="match status" value="1"/>
</dbReference>
<gene>
    <name evidence="8" type="ORF">FHU36_004338</name>
</gene>
<dbReference type="AlphaFoldDB" id="A0A7X0EXM9"/>
<accession>A0A7X0EXM9</accession>
<dbReference type="InterPro" id="IPR036396">
    <property type="entry name" value="Cyt_P450_sf"/>
</dbReference>
<keyword evidence="5 7" id="KW-0408">Iron</keyword>
<keyword evidence="2 7" id="KW-0349">Heme</keyword>
<name>A0A7X0EXM9_9ACTN</name>
<sequence length="404" mass="44631">MQAAGSALLARYDAVDPEVVANPYPEFARLRAAGPLCRIGPGTYGVVRHAEVAALQKDPRLSHSFPKDFYRLSVGDGPTAEWLPRLMAGADPPEHTRLRRLVAVAFRPHVIRNLRPRIEQLVDGYIEAGLERGEFDAVRDLAFPLTTTLLCELIGIPSERWPEMPQATDLGLAFTGRIFDRPDAGAEAADEALEWMRALIRELIEVRRREPAEDLLSDMLAAEADGDRLTYEEIVDNTLMTFGAGFETSIGMIATGYDALLDHPGELRRLRDDPSLVPLAVEEFLRYDAPIQAGVRRVLEPVEIGGRVLRPGRALVLLIGAANHDERVFADPARLDVGRDPNPHVSFGGGWHLCLGAALSRLEGEIVFGRLLERFSSIERAAPAVRRPSPNFRTLDSVPVRVRP</sequence>
<evidence type="ECO:0000256" key="5">
    <source>
        <dbReference type="ARBA" id="ARBA00023004"/>
    </source>
</evidence>
<dbReference type="GO" id="GO:0005506">
    <property type="term" value="F:iron ion binding"/>
    <property type="evidence" value="ECO:0007669"/>
    <property type="project" value="InterPro"/>
</dbReference>
<dbReference type="PANTHER" id="PTHR46696">
    <property type="entry name" value="P450, PUTATIVE (EUROFUNG)-RELATED"/>
    <property type="match status" value="1"/>
</dbReference>
<evidence type="ECO:0000256" key="7">
    <source>
        <dbReference type="RuleBase" id="RU000461"/>
    </source>
</evidence>
<keyword evidence="9" id="KW-1185">Reference proteome</keyword>
<dbReference type="FunFam" id="1.10.630.10:FF:000018">
    <property type="entry name" value="Cytochrome P450 monooxygenase"/>
    <property type="match status" value="1"/>
</dbReference>
<proteinExistence type="inferred from homology"/>
<dbReference type="EMBL" id="JACHJB010000002">
    <property type="protein sequence ID" value="MBB6347793.1"/>
    <property type="molecule type" value="Genomic_DNA"/>
</dbReference>
<evidence type="ECO:0000256" key="4">
    <source>
        <dbReference type="ARBA" id="ARBA00023002"/>
    </source>
</evidence>
<dbReference type="PROSITE" id="PS00086">
    <property type="entry name" value="CYTOCHROME_P450"/>
    <property type="match status" value="1"/>
</dbReference>
<keyword evidence="4 7" id="KW-0560">Oxidoreductase</keyword>
<dbReference type="Gene3D" id="1.10.630.10">
    <property type="entry name" value="Cytochrome P450"/>
    <property type="match status" value="1"/>
</dbReference>
<evidence type="ECO:0000256" key="3">
    <source>
        <dbReference type="ARBA" id="ARBA00022723"/>
    </source>
</evidence>
<dbReference type="PRINTS" id="PR00359">
    <property type="entry name" value="BP450"/>
</dbReference>
<dbReference type="CDD" id="cd20625">
    <property type="entry name" value="CYP164-like"/>
    <property type="match status" value="1"/>
</dbReference>
<evidence type="ECO:0000313" key="8">
    <source>
        <dbReference type="EMBL" id="MBB6347793.1"/>
    </source>
</evidence>
<dbReference type="GO" id="GO:0020037">
    <property type="term" value="F:heme binding"/>
    <property type="evidence" value="ECO:0007669"/>
    <property type="project" value="InterPro"/>
</dbReference>
<organism evidence="8 9">
    <name type="scientific">Nonomuraea muscovyensis</name>
    <dbReference type="NCBI Taxonomy" id="1124761"/>
    <lineage>
        <taxon>Bacteria</taxon>
        <taxon>Bacillati</taxon>
        <taxon>Actinomycetota</taxon>
        <taxon>Actinomycetes</taxon>
        <taxon>Streptosporangiales</taxon>
        <taxon>Streptosporangiaceae</taxon>
        <taxon>Nonomuraea</taxon>
    </lineage>
</organism>
<protein>
    <submittedName>
        <fullName evidence="8">Cytochrome P450</fullName>
    </submittedName>
</protein>
<dbReference type="Proteomes" id="UP000583800">
    <property type="component" value="Unassembled WGS sequence"/>
</dbReference>
<comment type="similarity">
    <text evidence="1 7">Belongs to the cytochrome P450 family.</text>
</comment>
<evidence type="ECO:0000313" key="9">
    <source>
        <dbReference type="Proteomes" id="UP000583800"/>
    </source>
</evidence>
<dbReference type="InterPro" id="IPR001128">
    <property type="entry name" value="Cyt_P450"/>
</dbReference>
<reference evidence="8 9" key="1">
    <citation type="submission" date="2020-08" db="EMBL/GenBank/DDBJ databases">
        <title>Sequencing the genomes of 1000 actinobacteria strains.</title>
        <authorList>
            <person name="Klenk H.-P."/>
        </authorList>
    </citation>
    <scope>NUCLEOTIDE SEQUENCE [LARGE SCALE GENOMIC DNA]</scope>
    <source>
        <strain evidence="8 9">DSM 45913</strain>
    </source>
</reference>
<evidence type="ECO:0000256" key="1">
    <source>
        <dbReference type="ARBA" id="ARBA00010617"/>
    </source>
</evidence>
<evidence type="ECO:0000256" key="6">
    <source>
        <dbReference type="ARBA" id="ARBA00023033"/>
    </source>
</evidence>
<dbReference type="RefSeq" id="WP_185085676.1">
    <property type="nucleotide sequence ID" value="NZ_JACHJB010000002.1"/>
</dbReference>
<dbReference type="InterPro" id="IPR017972">
    <property type="entry name" value="Cyt_P450_CS"/>
</dbReference>
<comment type="caution">
    <text evidence="8">The sequence shown here is derived from an EMBL/GenBank/DDBJ whole genome shotgun (WGS) entry which is preliminary data.</text>
</comment>
<keyword evidence="6 7" id="KW-0503">Monooxygenase</keyword>
<dbReference type="SUPFAM" id="SSF48264">
    <property type="entry name" value="Cytochrome P450"/>
    <property type="match status" value="1"/>
</dbReference>
<dbReference type="GO" id="GO:0004497">
    <property type="term" value="F:monooxygenase activity"/>
    <property type="evidence" value="ECO:0007669"/>
    <property type="project" value="UniProtKB-KW"/>
</dbReference>
<dbReference type="PANTHER" id="PTHR46696:SF1">
    <property type="entry name" value="CYTOCHROME P450 YJIB-RELATED"/>
    <property type="match status" value="1"/>
</dbReference>